<evidence type="ECO:0000313" key="1">
    <source>
        <dbReference type="EMBL" id="GAH91124.1"/>
    </source>
</evidence>
<reference evidence="1" key="1">
    <citation type="journal article" date="2014" name="Front. Microbiol.">
        <title>High frequency of phylogenetically diverse reductive dehalogenase-homologous genes in deep subseafloor sedimentary metagenomes.</title>
        <authorList>
            <person name="Kawai M."/>
            <person name="Futagami T."/>
            <person name="Toyoda A."/>
            <person name="Takaki Y."/>
            <person name="Nishi S."/>
            <person name="Hori S."/>
            <person name="Arai W."/>
            <person name="Tsubouchi T."/>
            <person name="Morono Y."/>
            <person name="Uchiyama I."/>
            <person name="Ito T."/>
            <person name="Fujiyama A."/>
            <person name="Inagaki F."/>
            <person name="Takami H."/>
        </authorList>
    </citation>
    <scope>NUCLEOTIDE SEQUENCE</scope>
    <source>
        <strain evidence="1">Expedition CK06-06</strain>
    </source>
</reference>
<feature type="non-terminal residue" evidence="1">
    <location>
        <position position="1"/>
    </location>
</feature>
<sequence length="41" mass="4970">NRYKKDNSYYKQGEGCLKFTGYIPVFIKKIRDRGLEFDFKC</sequence>
<gene>
    <name evidence="1" type="ORF">S03H2_71462</name>
</gene>
<comment type="caution">
    <text evidence="1">The sequence shown here is derived from an EMBL/GenBank/DDBJ whole genome shotgun (WGS) entry which is preliminary data.</text>
</comment>
<protein>
    <submittedName>
        <fullName evidence="1">Uncharacterized protein</fullName>
    </submittedName>
</protein>
<proteinExistence type="predicted"/>
<dbReference type="AlphaFoldDB" id="X1KLV7"/>
<organism evidence="1">
    <name type="scientific">marine sediment metagenome</name>
    <dbReference type="NCBI Taxonomy" id="412755"/>
    <lineage>
        <taxon>unclassified sequences</taxon>
        <taxon>metagenomes</taxon>
        <taxon>ecological metagenomes</taxon>
    </lineage>
</organism>
<name>X1KLV7_9ZZZZ</name>
<dbReference type="EMBL" id="BARU01047836">
    <property type="protein sequence ID" value="GAH91124.1"/>
    <property type="molecule type" value="Genomic_DNA"/>
</dbReference>
<accession>X1KLV7</accession>